<proteinExistence type="predicted"/>
<dbReference type="OrthoDB" id="4323418at2"/>
<feature type="region of interest" description="Disordered" evidence="1">
    <location>
        <begin position="84"/>
        <end position="111"/>
    </location>
</feature>
<evidence type="ECO:0000256" key="1">
    <source>
        <dbReference type="SAM" id="MobiDB-lite"/>
    </source>
</evidence>
<accession>A0A2P8DF48</accession>
<protein>
    <submittedName>
        <fullName evidence="2">Uncharacterized protein</fullName>
    </submittedName>
</protein>
<evidence type="ECO:0000313" key="3">
    <source>
        <dbReference type="Proteomes" id="UP000243528"/>
    </source>
</evidence>
<dbReference type="Proteomes" id="UP000243528">
    <property type="component" value="Unassembled WGS sequence"/>
</dbReference>
<evidence type="ECO:0000313" key="2">
    <source>
        <dbReference type="EMBL" id="PSK95830.1"/>
    </source>
</evidence>
<feature type="compositionally biased region" description="Pro residues" evidence="1">
    <location>
        <begin position="89"/>
        <end position="100"/>
    </location>
</feature>
<dbReference type="EMBL" id="PYGE01000028">
    <property type="protein sequence ID" value="PSK95830.1"/>
    <property type="molecule type" value="Genomic_DNA"/>
</dbReference>
<gene>
    <name evidence="2" type="ORF">CLV30_12882</name>
</gene>
<dbReference type="RefSeq" id="WP_106539825.1">
    <property type="nucleotide sequence ID" value="NZ_PYGE01000028.1"/>
</dbReference>
<keyword evidence="3" id="KW-1185">Reference proteome</keyword>
<organism evidence="2 3">
    <name type="scientific">Haloactinopolyspora alba</name>
    <dbReference type="NCBI Taxonomy" id="648780"/>
    <lineage>
        <taxon>Bacteria</taxon>
        <taxon>Bacillati</taxon>
        <taxon>Actinomycetota</taxon>
        <taxon>Actinomycetes</taxon>
        <taxon>Jiangellales</taxon>
        <taxon>Jiangellaceae</taxon>
        <taxon>Haloactinopolyspora</taxon>
    </lineage>
</organism>
<name>A0A2P8DF48_9ACTN</name>
<comment type="caution">
    <text evidence="2">The sequence shown here is derived from an EMBL/GenBank/DDBJ whole genome shotgun (WGS) entry which is preliminary data.</text>
</comment>
<dbReference type="AlphaFoldDB" id="A0A2P8DF48"/>
<reference evidence="2 3" key="1">
    <citation type="submission" date="2018-03" db="EMBL/GenBank/DDBJ databases">
        <title>Genomic Encyclopedia of Archaeal and Bacterial Type Strains, Phase II (KMG-II): from individual species to whole genera.</title>
        <authorList>
            <person name="Goeker M."/>
        </authorList>
    </citation>
    <scope>NUCLEOTIDE SEQUENCE [LARGE SCALE GENOMIC DNA]</scope>
    <source>
        <strain evidence="2 3">DSM 45211</strain>
    </source>
</reference>
<sequence length="111" mass="12372">MTTSQLPAGWDRYVRPCQSCGRPILWAFTEQGSRRMLDPALDDQGNQAVVRDGTGTLRARQLSTDRPVPDGFEKLMMPHVVTCPKAPGRTPPPESLPPNVVPLDRARRRPK</sequence>